<sequence length="307" mass="31668">MKHLLAPIALLAARATIPATEAGDDVKGCAQGLYIVTVRGTGEEQGIGAAGTLIGRKVAEKIKGSKVVALEYPATFAEPSYPLSVGNGTKNMTELLEDYHKSCPDGKIAIVGYSQGAQVSLDTLCGTDETGFMTTTAISSNVVDNVVAVALFGDPTHIANVSYVRGTSKKDGLFPRKNSGDCEKYASKIASWCDTGDTYCDLGNDKAVHGNYLSKYGKDIVQFIFDKYNGKSSGNSTSISSPTGTAVPTGVNSTATTAKPTGSPTLSTSGAVNSTTTSLAAAAGLEMASKGLYVALPLALMAILQTL</sequence>
<dbReference type="SMART" id="SM01110">
    <property type="entry name" value="Cutinase"/>
    <property type="match status" value="1"/>
</dbReference>
<dbReference type="SUPFAM" id="SSF53474">
    <property type="entry name" value="alpha/beta-Hydrolases"/>
    <property type="match status" value="1"/>
</dbReference>
<dbReference type="OrthoDB" id="2586582at2759"/>
<feature type="compositionally biased region" description="Low complexity" evidence="3">
    <location>
        <begin position="234"/>
        <end position="245"/>
    </location>
</feature>
<dbReference type="OMA" id="FGDPTHV"/>
<feature type="signal peptide" evidence="4">
    <location>
        <begin position="1"/>
        <end position="22"/>
    </location>
</feature>
<comment type="caution">
    <text evidence="5">The sequence shown here is derived from an EMBL/GenBank/DDBJ whole genome shotgun (WGS) entry which is preliminary data.</text>
</comment>
<protein>
    <submittedName>
        <fullName evidence="5">Cutinase</fullName>
    </submittedName>
</protein>
<evidence type="ECO:0000256" key="1">
    <source>
        <dbReference type="ARBA" id="ARBA00022801"/>
    </source>
</evidence>
<dbReference type="STRING" id="1081105.A0A167ANJ4"/>
<keyword evidence="2" id="KW-1015">Disulfide bond</keyword>
<evidence type="ECO:0000256" key="2">
    <source>
        <dbReference type="ARBA" id="ARBA00023157"/>
    </source>
</evidence>
<evidence type="ECO:0000313" key="5">
    <source>
        <dbReference type="EMBL" id="OAA39106.1"/>
    </source>
</evidence>
<dbReference type="EMBL" id="AZHC01000023">
    <property type="protein sequence ID" value="OAA39106.1"/>
    <property type="molecule type" value="Genomic_DNA"/>
</dbReference>
<keyword evidence="6" id="KW-1185">Reference proteome</keyword>
<dbReference type="AlphaFoldDB" id="A0A167ANJ4"/>
<evidence type="ECO:0000313" key="6">
    <source>
        <dbReference type="Proteomes" id="UP000243498"/>
    </source>
</evidence>
<dbReference type="InterPro" id="IPR029058">
    <property type="entry name" value="AB_hydrolase_fold"/>
</dbReference>
<dbReference type="PANTHER" id="PTHR33630:SF9">
    <property type="entry name" value="CUTINASE 4"/>
    <property type="match status" value="1"/>
</dbReference>
<keyword evidence="4" id="KW-0732">Signal</keyword>
<evidence type="ECO:0000256" key="4">
    <source>
        <dbReference type="SAM" id="SignalP"/>
    </source>
</evidence>
<dbReference type="InterPro" id="IPR000675">
    <property type="entry name" value="Cutinase/axe"/>
</dbReference>
<feature type="chain" id="PRO_5007883781" evidence="4">
    <location>
        <begin position="23"/>
        <end position="307"/>
    </location>
</feature>
<name>A0A167ANJ4_METRR</name>
<dbReference type="PANTHER" id="PTHR33630">
    <property type="entry name" value="CUTINASE RV1984C-RELATED-RELATED"/>
    <property type="match status" value="1"/>
</dbReference>
<keyword evidence="1" id="KW-0378">Hydrolase</keyword>
<feature type="compositionally biased region" description="Polar residues" evidence="3">
    <location>
        <begin position="250"/>
        <end position="272"/>
    </location>
</feature>
<gene>
    <name evidence="5" type="ORF">NOR_06366</name>
</gene>
<dbReference type="Pfam" id="PF01083">
    <property type="entry name" value="Cutinase"/>
    <property type="match status" value="1"/>
</dbReference>
<organism evidence="5 6">
    <name type="scientific">Metarhizium rileyi (strain RCEF 4871)</name>
    <name type="common">Nomuraea rileyi</name>
    <dbReference type="NCBI Taxonomy" id="1649241"/>
    <lineage>
        <taxon>Eukaryota</taxon>
        <taxon>Fungi</taxon>
        <taxon>Dikarya</taxon>
        <taxon>Ascomycota</taxon>
        <taxon>Pezizomycotina</taxon>
        <taxon>Sordariomycetes</taxon>
        <taxon>Hypocreomycetidae</taxon>
        <taxon>Hypocreales</taxon>
        <taxon>Clavicipitaceae</taxon>
        <taxon>Metarhizium</taxon>
    </lineage>
</organism>
<feature type="region of interest" description="Disordered" evidence="3">
    <location>
        <begin position="234"/>
        <end position="272"/>
    </location>
</feature>
<reference evidence="5 6" key="1">
    <citation type="journal article" date="2016" name="Genome Biol. Evol.">
        <title>Divergent and convergent evolution of fungal pathogenicity.</title>
        <authorList>
            <person name="Shang Y."/>
            <person name="Xiao G."/>
            <person name="Zheng P."/>
            <person name="Cen K."/>
            <person name="Zhan S."/>
            <person name="Wang C."/>
        </authorList>
    </citation>
    <scope>NUCLEOTIDE SEQUENCE [LARGE SCALE GENOMIC DNA]</scope>
    <source>
        <strain evidence="5 6">RCEF 4871</strain>
    </source>
</reference>
<evidence type="ECO:0000256" key="3">
    <source>
        <dbReference type="SAM" id="MobiDB-lite"/>
    </source>
</evidence>
<proteinExistence type="predicted"/>
<accession>A0A167ANJ4</accession>
<dbReference type="Gene3D" id="3.40.50.1820">
    <property type="entry name" value="alpha/beta hydrolase"/>
    <property type="match status" value="1"/>
</dbReference>
<dbReference type="GO" id="GO:0052689">
    <property type="term" value="F:carboxylic ester hydrolase activity"/>
    <property type="evidence" value="ECO:0007669"/>
    <property type="project" value="UniProtKB-ARBA"/>
</dbReference>
<dbReference type="Proteomes" id="UP000243498">
    <property type="component" value="Unassembled WGS sequence"/>
</dbReference>